<gene>
    <name evidence="2" type="ORF">HYY65_07850</name>
</gene>
<proteinExistence type="predicted"/>
<accession>A0A932GPU9</accession>
<keyword evidence="1" id="KW-1133">Transmembrane helix</keyword>
<keyword evidence="1" id="KW-0472">Membrane</keyword>
<name>A0A932GPU9_UNCTE</name>
<evidence type="ECO:0000313" key="3">
    <source>
        <dbReference type="Proteomes" id="UP000741360"/>
    </source>
</evidence>
<organism evidence="2 3">
    <name type="scientific">Tectimicrobiota bacterium</name>
    <dbReference type="NCBI Taxonomy" id="2528274"/>
    <lineage>
        <taxon>Bacteria</taxon>
        <taxon>Pseudomonadati</taxon>
        <taxon>Nitrospinota/Tectimicrobiota group</taxon>
        <taxon>Candidatus Tectimicrobiota</taxon>
    </lineage>
</organism>
<dbReference type="Pfam" id="PF04143">
    <property type="entry name" value="Sulf_transp"/>
    <property type="match status" value="1"/>
</dbReference>
<protein>
    <submittedName>
        <fullName evidence="2">YeeE/YedE family protein</fullName>
    </submittedName>
</protein>
<keyword evidence="1" id="KW-0812">Transmembrane</keyword>
<dbReference type="InterPro" id="IPR007272">
    <property type="entry name" value="Sulf_transp_TsuA/YedE"/>
</dbReference>
<dbReference type="Proteomes" id="UP000741360">
    <property type="component" value="Unassembled WGS sequence"/>
</dbReference>
<evidence type="ECO:0000313" key="2">
    <source>
        <dbReference type="EMBL" id="MBI3014954.1"/>
    </source>
</evidence>
<evidence type="ECO:0000256" key="1">
    <source>
        <dbReference type="SAM" id="Phobius"/>
    </source>
</evidence>
<sequence>MAGGWCRPRAEQLPWLVPEASELPRRLPGGLLMGFGGTVAGGCDIGNALTDLSILSLNSLVAAAGILFGISPAGRLRIRMAKVDATP</sequence>
<feature type="transmembrane region" description="Helical" evidence="1">
    <location>
        <begin position="52"/>
        <end position="70"/>
    </location>
</feature>
<reference evidence="2" key="1">
    <citation type="submission" date="2020-07" db="EMBL/GenBank/DDBJ databases">
        <title>Huge and variable diversity of episymbiotic CPR bacteria and DPANN archaea in groundwater ecosystems.</title>
        <authorList>
            <person name="He C.Y."/>
            <person name="Keren R."/>
            <person name="Whittaker M."/>
            <person name="Farag I.F."/>
            <person name="Doudna J."/>
            <person name="Cate J.H.D."/>
            <person name="Banfield J.F."/>
        </authorList>
    </citation>
    <scope>NUCLEOTIDE SEQUENCE</scope>
    <source>
        <strain evidence="2">NC_groundwater_717_Ag_S-0.2um_59_8</strain>
    </source>
</reference>
<comment type="caution">
    <text evidence="2">The sequence shown here is derived from an EMBL/GenBank/DDBJ whole genome shotgun (WGS) entry which is preliminary data.</text>
</comment>
<dbReference type="EMBL" id="JACPSX010000149">
    <property type="protein sequence ID" value="MBI3014954.1"/>
    <property type="molecule type" value="Genomic_DNA"/>
</dbReference>
<dbReference type="AlphaFoldDB" id="A0A932GPU9"/>